<dbReference type="InterPro" id="IPR006881">
    <property type="entry name" value="RepA_C"/>
</dbReference>
<geneLocation type="plasmid" evidence="3 4">
    <name>pGLOV01</name>
</geneLocation>
<sequence length="370" mass="41946">MTNDDHLVLPGFGGTISEEELMAKQALLKQKQAEEKARKQIAENISIGQLNLGLLPITNTSLPTPRQENHHHETSETQQVISRKKKKMAEEIVSIMEHDASELGMISYMAQMLVQMTLPHSELRGTNGLPVTEYSKTNGRATLTIMTPSIYGGIPFGVVPRQLLMWLTTEAVRTKQKEIFLGDSLTAFMKDIGIAVTGGKEGSLTRFKKQSDRLFNSFINYDPGDATNAPRSNLKITSSNKSFSFWKTDGKPTWESHIVLDTEFYESLIQNPVPIDKRAIRALSGNAFALDLYCWLTWRMYSVRKYTKIPWEYLQLQFGANYKDLRFFRRRFAEVLNQVLAVYPASVSVEKDCLILQPSSTSIRKITPRT</sequence>
<dbReference type="EMBL" id="CP001090">
    <property type="protein sequence ID" value="ACD97380.1"/>
    <property type="molecule type" value="Genomic_DNA"/>
</dbReference>
<dbReference type="KEGG" id="glo:Glov_3681"/>
<dbReference type="Pfam" id="PF04796">
    <property type="entry name" value="RepA_C"/>
    <property type="match status" value="1"/>
</dbReference>
<feature type="coiled-coil region" evidence="1">
    <location>
        <begin position="16"/>
        <end position="44"/>
    </location>
</feature>
<dbReference type="AlphaFoldDB" id="B3EBU8"/>
<name>B3EBU8_TRIL1</name>
<feature type="region of interest" description="Disordered" evidence="2">
    <location>
        <begin position="58"/>
        <end position="82"/>
    </location>
</feature>
<evidence type="ECO:0000256" key="2">
    <source>
        <dbReference type="SAM" id="MobiDB-lite"/>
    </source>
</evidence>
<proteinExistence type="predicted"/>
<dbReference type="Proteomes" id="UP000002420">
    <property type="component" value="Plasmid pGLOV01"/>
</dbReference>
<evidence type="ECO:0000256" key="1">
    <source>
        <dbReference type="SAM" id="Coils"/>
    </source>
</evidence>
<organism evidence="3 4">
    <name type="scientific">Trichlorobacter lovleyi (strain ATCC BAA-1151 / DSM 17278 / SZ)</name>
    <name type="common">Geobacter lovleyi</name>
    <dbReference type="NCBI Taxonomy" id="398767"/>
    <lineage>
        <taxon>Bacteria</taxon>
        <taxon>Pseudomonadati</taxon>
        <taxon>Thermodesulfobacteriota</taxon>
        <taxon>Desulfuromonadia</taxon>
        <taxon>Geobacterales</taxon>
        <taxon>Geobacteraceae</taxon>
        <taxon>Trichlorobacter</taxon>
    </lineage>
</organism>
<keyword evidence="4" id="KW-1185">Reference proteome</keyword>
<protein>
    <submittedName>
        <fullName evidence="3">Plasmid encoded RepA protein</fullName>
    </submittedName>
</protein>
<dbReference type="RefSeq" id="WP_012471698.1">
    <property type="nucleotide sequence ID" value="NC_010815.1"/>
</dbReference>
<reference evidence="3 4" key="1">
    <citation type="submission" date="2008-05" db="EMBL/GenBank/DDBJ databases">
        <title>Complete sequence of plasmid of Geobacter lovleyi SZ.</title>
        <authorList>
            <consortium name="US DOE Joint Genome Institute"/>
            <person name="Lucas S."/>
            <person name="Copeland A."/>
            <person name="Lapidus A."/>
            <person name="Glavina del Rio T."/>
            <person name="Dalin E."/>
            <person name="Tice H."/>
            <person name="Bruce D."/>
            <person name="Goodwin L."/>
            <person name="Pitluck S."/>
            <person name="Chertkov O."/>
            <person name="Meincke L."/>
            <person name="Brettin T."/>
            <person name="Detter J.C."/>
            <person name="Han C."/>
            <person name="Tapia R."/>
            <person name="Kuske C.R."/>
            <person name="Schmutz J."/>
            <person name="Larimer F."/>
            <person name="Land M."/>
            <person name="Hauser L."/>
            <person name="Kyrpides N."/>
            <person name="Mikhailova N."/>
            <person name="Sung Y."/>
            <person name="Fletcher K.E."/>
            <person name="Ritalahti K.M."/>
            <person name="Loeffler F.E."/>
            <person name="Richardson P."/>
        </authorList>
    </citation>
    <scope>NUCLEOTIDE SEQUENCE [LARGE SCALE GENOMIC DNA]</scope>
    <source>
        <strain evidence="4">ATCC BAA-1151 / DSM 17278 / SZ</strain>
        <plasmid evidence="4">Plasmid pGLOV01</plasmid>
    </source>
</reference>
<dbReference type="eggNOG" id="ENOG502ZB3T">
    <property type="taxonomic scope" value="Bacteria"/>
</dbReference>
<dbReference type="OrthoDB" id="932750at2"/>
<evidence type="ECO:0000313" key="4">
    <source>
        <dbReference type="Proteomes" id="UP000002420"/>
    </source>
</evidence>
<evidence type="ECO:0000313" key="3">
    <source>
        <dbReference type="EMBL" id="ACD97380.1"/>
    </source>
</evidence>
<accession>B3EBU8</accession>
<dbReference type="HOGENOM" id="CLU_051492_1_0_7"/>
<gene>
    <name evidence="3" type="ordered locus">Glov_3681</name>
</gene>
<keyword evidence="3" id="KW-0614">Plasmid</keyword>
<keyword evidence="1" id="KW-0175">Coiled coil</keyword>